<gene>
    <name evidence="5" type="ORF">MU516_19205</name>
</gene>
<dbReference type="PANTHER" id="PTHR19879">
    <property type="entry name" value="TRANSCRIPTION INITIATION FACTOR TFIID"/>
    <property type="match status" value="1"/>
</dbReference>
<dbReference type="EMBL" id="JANAVZ010000033">
    <property type="protein sequence ID" value="MCT4334956.1"/>
    <property type="molecule type" value="Genomic_DNA"/>
</dbReference>
<evidence type="ECO:0000313" key="5">
    <source>
        <dbReference type="EMBL" id="MCT4334956.1"/>
    </source>
</evidence>
<dbReference type="InterPro" id="IPR015943">
    <property type="entry name" value="WD40/YVTN_repeat-like_dom_sf"/>
</dbReference>
<evidence type="ECO:0000256" key="1">
    <source>
        <dbReference type="ARBA" id="ARBA00022574"/>
    </source>
</evidence>
<organism evidence="5 6">
    <name type="scientific">Paracoccus maritimus</name>
    <dbReference type="NCBI Taxonomy" id="2933292"/>
    <lineage>
        <taxon>Bacteria</taxon>
        <taxon>Pseudomonadati</taxon>
        <taxon>Pseudomonadota</taxon>
        <taxon>Alphaproteobacteria</taxon>
        <taxon>Rhodobacterales</taxon>
        <taxon>Paracoccaceae</taxon>
        <taxon>Paracoccus</taxon>
    </lineage>
</organism>
<keyword evidence="2" id="KW-0677">Repeat</keyword>
<reference evidence="5 6" key="1">
    <citation type="submission" date="2022-04" db="EMBL/GenBank/DDBJ databases">
        <title>Paracoccus sp. YLB-12 draft genome sequence.</title>
        <authorList>
            <person name="Yu L."/>
        </authorList>
    </citation>
    <scope>NUCLEOTIDE SEQUENCE [LARGE SCALE GENOMIC DNA]</scope>
    <source>
        <strain evidence="5 6">YLB-12</strain>
    </source>
</reference>
<evidence type="ECO:0000313" key="6">
    <source>
        <dbReference type="Proteomes" id="UP001320702"/>
    </source>
</evidence>
<dbReference type="SMART" id="SM00320">
    <property type="entry name" value="WD40"/>
    <property type="match status" value="2"/>
</dbReference>
<dbReference type="SUPFAM" id="SSF82171">
    <property type="entry name" value="DPP6 N-terminal domain-like"/>
    <property type="match status" value="1"/>
</dbReference>
<keyword evidence="6" id="KW-1185">Reference proteome</keyword>
<dbReference type="Proteomes" id="UP001320702">
    <property type="component" value="Unassembled WGS sequence"/>
</dbReference>
<evidence type="ECO:0000256" key="3">
    <source>
        <dbReference type="PROSITE-ProRule" id="PRU00221"/>
    </source>
</evidence>
<feature type="repeat" description="WD" evidence="3">
    <location>
        <begin position="367"/>
        <end position="408"/>
    </location>
</feature>
<dbReference type="InterPro" id="IPR001680">
    <property type="entry name" value="WD40_rpt"/>
</dbReference>
<keyword evidence="1 3" id="KW-0853">WD repeat</keyword>
<dbReference type="PROSITE" id="PS00678">
    <property type="entry name" value="WD_REPEATS_1"/>
    <property type="match status" value="1"/>
</dbReference>
<feature type="repeat" description="WD" evidence="3">
    <location>
        <begin position="408"/>
        <end position="433"/>
    </location>
</feature>
<proteinExistence type="predicted"/>
<evidence type="ECO:0000256" key="4">
    <source>
        <dbReference type="SAM" id="MobiDB-lite"/>
    </source>
</evidence>
<feature type="non-terminal residue" evidence="5">
    <location>
        <position position="1"/>
    </location>
</feature>
<comment type="caution">
    <text evidence="5">The sequence shown here is derived from an EMBL/GenBank/DDBJ whole genome shotgun (WGS) entry which is preliminary data.</text>
</comment>
<name>A0ABT2KEZ0_9RHOB</name>
<feature type="compositionally biased region" description="Basic and acidic residues" evidence="4">
    <location>
        <begin position="39"/>
        <end position="48"/>
    </location>
</feature>
<sequence length="491" mass="55249">ADFPMRRCPTCQGIDYGKGCPKCAKQPQEEEEPLQRTFGEGDGRHSESESASEARANRRVRAFSAEDEFIVPSTYRGPILPAPSANERWVDVLSDASFQRIEKLKFGPDFSSEGSHRTVTWLNENQFAIAKNFRVFRVTVPSGATEEMFRTPAWRERSISDMAALDDGAIVVCGERFWAHVWRDGQQWAKGHDSPFACNPDWDRVSVSKSGQLVRTGLTTHEVSKSWIFGFSGFGENTNYKGHEFFLFENPHERTPKSSFVLDWGYGELRTGTTEITWSPSERFLGLHDLSGSAPVVLDLLDEKQKSPISGRRMKPNEGFIHGIAWHPVRDILATSYHIWADQSAGVQRFGFAILDAATGNQLFDQAVSRSDYSTCLDWCSTGRRIAIGGNDHAVILWDLVTGSGQQLLGHRGKVKEVRFSPDGQRLASSSEDENWKRRTIIWGCHAPYPKLAEFDGSIHEYSKIRSSPWSSSGRRLLASHRDGIRVMELQ</sequence>
<dbReference type="RefSeq" id="WP_260278816.1">
    <property type="nucleotide sequence ID" value="NZ_JANAVZ010000033.1"/>
</dbReference>
<feature type="region of interest" description="Disordered" evidence="4">
    <location>
        <begin position="17"/>
        <end position="57"/>
    </location>
</feature>
<accession>A0ABT2KEZ0</accession>
<dbReference type="PANTHER" id="PTHR19879:SF9">
    <property type="entry name" value="TRANSCRIPTION INITIATION FACTOR TFIID SUBUNIT 5"/>
    <property type="match status" value="1"/>
</dbReference>
<dbReference type="PROSITE" id="PS50082">
    <property type="entry name" value="WD_REPEATS_2"/>
    <property type="match status" value="2"/>
</dbReference>
<protein>
    <submittedName>
        <fullName evidence="5">WD40 repeat domain-containing protein</fullName>
    </submittedName>
</protein>
<dbReference type="Gene3D" id="2.130.10.10">
    <property type="entry name" value="YVTN repeat-like/Quinoprotein amine dehydrogenase"/>
    <property type="match status" value="1"/>
</dbReference>
<evidence type="ECO:0000256" key="2">
    <source>
        <dbReference type="ARBA" id="ARBA00022737"/>
    </source>
</evidence>
<dbReference type="Pfam" id="PF00400">
    <property type="entry name" value="WD40"/>
    <property type="match status" value="2"/>
</dbReference>
<dbReference type="InterPro" id="IPR019775">
    <property type="entry name" value="WD40_repeat_CS"/>
</dbReference>